<dbReference type="Gene3D" id="3.40.50.620">
    <property type="entry name" value="HUPs"/>
    <property type="match status" value="1"/>
</dbReference>
<dbReference type="Gene3D" id="1.10.730.10">
    <property type="entry name" value="Isoleucyl-tRNA Synthetase, Domain 1"/>
    <property type="match status" value="1"/>
</dbReference>
<evidence type="ECO:0000256" key="6">
    <source>
        <dbReference type="ARBA" id="ARBA00022840"/>
    </source>
</evidence>
<dbReference type="Proteomes" id="UP001152523">
    <property type="component" value="Unassembled WGS sequence"/>
</dbReference>
<dbReference type="InterPro" id="IPR001412">
    <property type="entry name" value="aa-tRNA-synth_I_CS"/>
</dbReference>
<keyword evidence="6 11" id="KW-0067">ATP-binding</keyword>
<dbReference type="PANTHER" id="PTHR45765:SF1">
    <property type="entry name" value="METHIONINE--TRNA LIGASE, CYTOPLASMIC"/>
    <property type="match status" value="1"/>
</dbReference>
<proteinExistence type="inferred from homology"/>
<evidence type="ECO:0000313" key="14">
    <source>
        <dbReference type="EMBL" id="CAH9123331.1"/>
    </source>
</evidence>
<dbReference type="GO" id="GO:0006431">
    <property type="term" value="P:methionyl-tRNA aminoacylation"/>
    <property type="evidence" value="ECO:0007669"/>
    <property type="project" value="InterPro"/>
</dbReference>
<name>A0AAV0EHP7_9ASTE</name>
<comment type="similarity">
    <text evidence="2 11">Belongs to the class-I aminoacyl-tRNA synthetase family.</text>
</comment>
<evidence type="ECO:0000256" key="2">
    <source>
        <dbReference type="ARBA" id="ARBA00005594"/>
    </source>
</evidence>
<keyword evidence="7 11" id="KW-0648">Protein biosynthesis</keyword>
<dbReference type="PRINTS" id="PR01041">
    <property type="entry name" value="TRNASYNTHMET"/>
</dbReference>
<dbReference type="SUPFAM" id="SSF52374">
    <property type="entry name" value="Nucleotidylyl transferase"/>
    <property type="match status" value="1"/>
</dbReference>
<dbReference type="GO" id="GO:0009791">
    <property type="term" value="P:post-embryonic development"/>
    <property type="evidence" value="ECO:0007669"/>
    <property type="project" value="UniProtKB-ARBA"/>
</dbReference>
<keyword evidence="8 11" id="KW-0030">Aminoacyl-tRNA synthetase</keyword>
<evidence type="ECO:0000256" key="7">
    <source>
        <dbReference type="ARBA" id="ARBA00022917"/>
    </source>
</evidence>
<dbReference type="PANTHER" id="PTHR45765">
    <property type="entry name" value="METHIONINE--TRNA LIGASE"/>
    <property type="match status" value="1"/>
</dbReference>
<dbReference type="SUPFAM" id="SSF47323">
    <property type="entry name" value="Anticodon-binding domain of a subclass of class I aminoacyl-tRNA synthetases"/>
    <property type="match status" value="1"/>
</dbReference>
<evidence type="ECO:0000259" key="12">
    <source>
        <dbReference type="Pfam" id="PF09334"/>
    </source>
</evidence>
<dbReference type="EMBL" id="CAMAPF010000930">
    <property type="protein sequence ID" value="CAH9123331.1"/>
    <property type="molecule type" value="Genomic_DNA"/>
</dbReference>
<evidence type="ECO:0000256" key="11">
    <source>
        <dbReference type="RuleBase" id="RU363039"/>
    </source>
</evidence>
<comment type="catalytic activity">
    <reaction evidence="10">
        <text>tRNA(Met) + L-methionine + ATP = L-methionyl-tRNA(Met) + AMP + diphosphate</text>
        <dbReference type="Rhea" id="RHEA:13481"/>
        <dbReference type="Rhea" id="RHEA-COMP:9667"/>
        <dbReference type="Rhea" id="RHEA-COMP:9698"/>
        <dbReference type="ChEBI" id="CHEBI:30616"/>
        <dbReference type="ChEBI" id="CHEBI:33019"/>
        <dbReference type="ChEBI" id="CHEBI:57844"/>
        <dbReference type="ChEBI" id="CHEBI:78442"/>
        <dbReference type="ChEBI" id="CHEBI:78530"/>
        <dbReference type="ChEBI" id="CHEBI:456215"/>
        <dbReference type="EC" id="6.1.1.10"/>
    </reaction>
</comment>
<protein>
    <recommendedName>
        <fullName evidence="3">methionine--tRNA ligase</fullName>
        <ecNumber evidence="3">6.1.1.10</ecNumber>
    </recommendedName>
    <alternativeName>
        <fullName evidence="9">Methionyl-tRNA synthetase</fullName>
    </alternativeName>
</protein>
<evidence type="ECO:0000256" key="4">
    <source>
        <dbReference type="ARBA" id="ARBA00022598"/>
    </source>
</evidence>
<dbReference type="CDD" id="cd00814">
    <property type="entry name" value="MetRS_core"/>
    <property type="match status" value="1"/>
</dbReference>
<keyword evidence="5 11" id="KW-0547">Nucleotide-binding</keyword>
<dbReference type="CDD" id="cd07957">
    <property type="entry name" value="Anticodon_Ia_Met"/>
    <property type="match status" value="1"/>
</dbReference>
<dbReference type="InterPro" id="IPR033911">
    <property type="entry name" value="MetRS_core"/>
</dbReference>
<dbReference type="EC" id="6.1.1.10" evidence="3"/>
<dbReference type="InterPro" id="IPR015413">
    <property type="entry name" value="Methionyl/Leucyl_tRNA_Synth"/>
</dbReference>
<dbReference type="InterPro" id="IPR023458">
    <property type="entry name" value="Met-tRNA_ligase_1"/>
</dbReference>
<dbReference type="InterPro" id="IPR014729">
    <property type="entry name" value="Rossmann-like_a/b/a_fold"/>
</dbReference>
<feature type="domain" description="Methionyl-tRNA synthetase anticodon-binding" evidence="13">
    <location>
        <begin position="407"/>
        <end position="539"/>
    </location>
</feature>
<evidence type="ECO:0000256" key="3">
    <source>
        <dbReference type="ARBA" id="ARBA00012838"/>
    </source>
</evidence>
<sequence length="540" mass="61676">MEEAPLPVEGEQNILVTSALPYVNNEPHLGNVIGSVLSADVYARFCRLRRYNVLYVCGNDEYGTTTERKAKEEKLTPPEICEKYRKLHRETYEWFNIRFDHFGRTSTPQHTELYCEVCPTFLADSLVEGHCPHCHKSCKRDQCEHCGKFLNARELLNPVCMICGSSSATLRNTDHLFLQVDPLKGRLQDLFKKMEISNQQAVTDTQNILNNKMPPKCITRDLTWGVPVPVEKFKEKVMYVWFDAPIGYASITKCLTSKWELWWKNPQNVELHLFMGKDNVPFHSVLFPAYLIGTGENWTLPHSIHSTHFLLFGKDKFSKSKGVGVFGKDLKQSKKPVDAWRYYLLSVRLEGNDSTFSWDDLHAKFNNELINNLGNLINRVLTFVAKPPGAGYDSIIPDVLEDVVLDEVDLEFVANLTLYVQEYVKAMEKAKLKDGLKATMAIAIEGNRYFQKTAVWKLFNEDRLRCSFVIKTLVGVVRVLACLFQPFMPSCSKEVLNQLALGANGFSLREDDIARIEKPWDIVPSGHKIGKPNPLFKKVV</sequence>
<dbReference type="GO" id="GO:0005524">
    <property type="term" value="F:ATP binding"/>
    <property type="evidence" value="ECO:0007669"/>
    <property type="project" value="UniProtKB-KW"/>
</dbReference>
<evidence type="ECO:0000259" key="13">
    <source>
        <dbReference type="Pfam" id="PF19303"/>
    </source>
</evidence>
<feature type="domain" description="Methionyl/Leucyl tRNA synthetase" evidence="12">
    <location>
        <begin position="111"/>
        <end position="381"/>
    </location>
</feature>
<evidence type="ECO:0000256" key="8">
    <source>
        <dbReference type="ARBA" id="ARBA00023146"/>
    </source>
</evidence>
<dbReference type="Pfam" id="PF09334">
    <property type="entry name" value="tRNA-synt_1g"/>
    <property type="match status" value="1"/>
</dbReference>
<dbReference type="InterPro" id="IPR009080">
    <property type="entry name" value="tRNAsynth_Ia_anticodon-bd"/>
</dbReference>
<dbReference type="GO" id="GO:0017101">
    <property type="term" value="C:aminoacyl-tRNA synthetase multienzyme complex"/>
    <property type="evidence" value="ECO:0007669"/>
    <property type="project" value="TreeGrafter"/>
</dbReference>
<dbReference type="InterPro" id="IPR041872">
    <property type="entry name" value="Anticodon_Met"/>
</dbReference>
<dbReference type="InterPro" id="IPR029038">
    <property type="entry name" value="MetRS_Zn"/>
</dbReference>
<dbReference type="PROSITE" id="PS00178">
    <property type="entry name" value="AA_TRNA_LIGASE_I"/>
    <property type="match status" value="1"/>
</dbReference>
<organism evidence="14 15">
    <name type="scientific">Cuscuta epithymum</name>
    <dbReference type="NCBI Taxonomy" id="186058"/>
    <lineage>
        <taxon>Eukaryota</taxon>
        <taxon>Viridiplantae</taxon>
        <taxon>Streptophyta</taxon>
        <taxon>Embryophyta</taxon>
        <taxon>Tracheophyta</taxon>
        <taxon>Spermatophyta</taxon>
        <taxon>Magnoliopsida</taxon>
        <taxon>eudicotyledons</taxon>
        <taxon>Gunneridae</taxon>
        <taxon>Pentapetalae</taxon>
        <taxon>asterids</taxon>
        <taxon>lamiids</taxon>
        <taxon>Solanales</taxon>
        <taxon>Convolvulaceae</taxon>
        <taxon>Cuscuteae</taxon>
        <taxon>Cuscuta</taxon>
        <taxon>Cuscuta subgen. Cuscuta</taxon>
    </lineage>
</organism>
<dbReference type="AlphaFoldDB" id="A0AAV0EHP7"/>
<keyword evidence="4 11" id="KW-0436">Ligase</keyword>
<evidence type="ECO:0000256" key="10">
    <source>
        <dbReference type="ARBA" id="ARBA00047364"/>
    </source>
</evidence>
<accession>A0AAV0EHP7</accession>
<dbReference type="GO" id="GO:0005829">
    <property type="term" value="C:cytosol"/>
    <property type="evidence" value="ECO:0007669"/>
    <property type="project" value="TreeGrafter"/>
</dbReference>
<dbReference type="SUPFAM" id="SSF57770">
    <property type="entry name" value="Methionyl-tRNA synthetase (MetRS), Zn-domain"/>
    <property type="match status" value="1"/>
</dbReference>
<comment type="subcellular location">
    <subcellularLocation>
        <location evidence="1">Cytoplasm</location>
    </subcellularLocation>
</comment>
<evidence type="ECO:0000256" key="5">
    <source>
        <dbReference type="ARBA" id="ARBA00022741"/>
    </source>
</evidence>
<dbReference type="GO" id="GO:0004825">
    <property type="term" value="F:methionine-tRNA ligase activity"/>
    <property type="evidence" value="ECO:0007669"/>
    <property type="project" value="UniProtKB-EC"/>
</dbReference>
<dbReference type="GO" id="GO:0048608">
    <property type="term" value="P:reproductive structure development"/>
    <property type="evidence" value="ECO:0007669"/>
    <property type="project" value="UniProtKB-ARBA"/>
</dbReference>
<dbReference type="Pfam" id="PF19303">
    <property type="entry name" value="Anticodon_3"/>
    <property type="match status" value="1"/>
</dbReference>
<keyword evidence="15" id="KW-1185">Reference proteome</keyword>
<gene>
    <name evidence="14" type="ORF">CEPIT_LOCUS25133</name>
</gene>
<reference evidence="14" key="1">
    <citation type="submission" date="2022-07" db="EMBL/GenBank/DDBJ databases">
        <authorList>
            <person name="Macas J."/>
            <person name="Novak P."/>
            <person name="Neumann P."/>
        </authorList>
    </citation>
    <scope>NUCLEOTIDE SEQUENCE</scope>
</reference>
<evidence type="ECO:0000256" key="1">
    <source>
        <dbReference type="ARBA" id="ARBA00004496"/>
    </source>
</evidence>
<evidence type="ECO:0000256" key="9">
    <source>
        <dbReference type="ARBA" id="ARBA00030904"/>
    </source>
</evidence>
<evidence type="ECO:0000313" key="15">
    <source>
        <dbReference type="Proteomes" id="UP001152523"/>
    </source>
</evidence>
<comment type="caution">
    <text evidence="14">The sequence shown here is derived from an EMBL/GenBank/DDBJ whole genome shotgun (WGS) entry which is preliminary data.</text>
</comment>